<dbReference type="EMBL" id="JADKMY010000003">
    <property type="protein sequence ID" value="MBF4554325.1"/>
    <property type="molecule type" value="Genomic_DNA"/>
</dbReference>
<dbReference type="PANTHER" id="PTHR48098">
    <property type="entry name" value="ENTEROCHELIN ESTERASE-RELATED"/>
    <property type="match status" value="1"/>
</dbReference>
<evidence type="ECO:0000313" key="2">
    <source>
        <dbReference type="Proteomes" id="UP000635902"/>
    </source>
</evidence>
<comment type="caution">
    <text evidence="1">The sequence shown here is derived from an EMBL/GenBank/DDBJ whole genome shotgun (WGS) entry which is preliminary data.</text>
</comment>
<dbReference type="Pfam" id="PF00756">
    <property type="entry name" value="Esterase"/>
    <property type="match status" value="1"/>
</dbReference>
<dbReference type="SUPFAM" id="SSF53474">
    <property type="entry name" value="alpha/beta-Hydrolases"/>
    <property type="match status" value="1"/>
</dbReference>
<name>A0ABR9ZLL3_9CORY</name>
<accession>A0ABR9ZLL3</accession>
<protein>
    <recommendedName>
        <fullName evidence="3">Trehalose corynomycolyl transferase C</fullName>
    </recommendedName>
</protein>
<dbReference type="Gene3D" id="3.40.50.1820">
    <property type="entry name" value="alpha/beta hydrolase"/>
    <property type="match status" value="1"/>
</dbReference>
<dbReference type="InterPro" id="IPR029058">
    <property type="entry name" value="AB_hydrolase_fold"/>
</dbReference>
<dbReference type="Proteomes" id="UP000635902">
    <property type="component" value="Unassembled WGS sequence"/>
</dbReference>
<evidence type="ECO:0000313" key="1">
    <source>
        <dbReference type="EMBL" id="MBF4554325.1"/>
    </source>
</evidence>
<dbReference type="InterPro" id="IPR013207">
    <property type="entry name" value="LGFP"/>
</dbReference>
<dbReference type="InterPro" id="IPR000801">
    <property type="entry name" value="Esterase-like"/>
</dbReference>
<evidence type="ECO:0008006" key="3">
    <source>
        <dbReference type="Google" id="ProtNLM"/>
    </source>
</evidence>
<dbReference type="InterPro" id="IPR050583">
    <property type="entry name" value="Mycobacterial_A85_antigen"/>
</dbReference>
<gene>
    <name evidence="1" type="ORF">IRY30_09610</name>
</gene>
<sequence>MRFAAILSRRTRPAGASSRRMAPVATLALPVAAALVLPLTPVVAGQGLPAAQAQVGSISGNLSPGSGTDYLEPDSVPDRTPIDVTEQPLTGLPAGVSVDRVEWITDRWANVFIKSAAMPGDPVKVQILMARDWYSQPSKKFPTLLTLDGLRARDDESGWTLETNIASFYADKNVNVVLPVGGNSSFYSDWQQPDNGKHYMWESFLTKELPAVLREGWRANDQRAVVGLSMGGTAAMNLAERNPQMYKFAGSFSGYLDTSSFGMPQALGAATRDGGGFDATKMWGPYGSQGWIDHDPKLGVDALKNMSVYVSSGNGNAGPYDRPGPLPGTSDNYAGTGLEIMSRMTTETFVREAKKKNVNVITAFRPSGTHSWPYWQFEMTQAWPHIADSFGLSKDDRGTTCQASGAIGAGLSQYPHMGACISNEYDGPRGGKIQDFRGGRAYWSQPTGAHYLWGRIGARYSELKGPESWLGYPKGEEKKLAKGAFAEFENGNIYWTPEIGAVEVPKTVMDVWGKTGYENGPLGYPISAPEKVAGKGLIQKFQNGVVVLDEKDQGNYVQGEIAKKYLLLGGLNSQLGVPSSAELDAARGGKFTNFAGGAIYWSAGTGAHAIYNGKIRDAWAAENWENGKLGFPISDQAAIPAGGNEIKFEHGVIREINGRVEVR</sequence>
<keyword evidence="2" id="KW-1185">Reference proteome</keyword>
<dbReference type="PANTHER" id="PTHR48098:SF1">
    <property type="entry name" value="DIACYLGLYCEROL ACYLTRANSFERASE_MYCOLYLTRANSFERASE AG85A"/>
    <property type="match status" value="1"/>
</dbReference>
<dbReference type="Pfam" id="PF08310">
    <property type="entry name" value="LGFP"/>
    <property type="match status" value="4"/>
</dbReference>
<proteinExistence type="predicted"/>
<organism evidence="1 2">
    <name type="scientific">Corynebacterium suicordis DSM 45110</name>
    <dbReference type="NCBI Taxonomy" id="1121369"/>
    <lineage>
        <taxon>Bacteria</taxon>
        <taxon>Bacillati</taxon>
        <taxon>Actinomycetota</taxon>
        <taxon>Actinomycetes</taxon>
        <taxon>Mycobacteriales</taxon>
        <taxon>Corynebacteriaceae</taxon>
        <taxon>Corynebacterium</taxon>
    </lineage>
</organism>
<reference evidence="1 2" key="1">
    <citation type="submission" date="2020-10" db="EMBL/GenBank/DDBJ databases">
        <title>Novel species in genus Corynebacterium.</title>
        <authorList>
            <person name="Zhang G."/>
        </authorList>
    </citation>
    <scope>NUCLEOTIDE SEQUENCE [LARGE SCALE GENOMIC DNA]</scope>
    <source>
        <strain evidence="1 2">DSM 45110</strain>
    </source>
</reference>